<dbReference type="EMBL" id="JAGSOY010000090">
    <property type="protein sequence ID" value="MBU2713596.1"/>
    <property type="molecule type" value="Genomic_DNA"/>
</dbReference>
<organism evidence="2 3">
    <name type="scientific">Zooshikella harenae</name>
    <dbReference type="NCBI Taxonomy" id="2827238"/>
    <lineage>
        <taxon>Bacteria</taxon>
        <taxon>Pseudomonadati</taxon>
        <taxon>Pseudomonadota</taxon>
        <taxon>Gammaproteobacteria</taxon>
        <taxon>Oceanospirillales</taxon>
        <taxon>Zooshikellaceae</taxon>
        <taxon>Zooshikella</taxon>
    </lineage>
</organism>
<evidence type="ECO:0000256" key="1">
    <source>
        <dbReference type="SAM" id="SignalP"/>
    </source>
</evidence>
<keyword evidence="3" id="KW-1185">Reference proteome</keyword>
<gene>
    <name evidence="2" type="ORF">KCG35_21280</name>
</gene>
<proteinExistence type="predicted"/>
<comment type="caution">
    <text evidence="2">The sequence shown here is derived from an EMBL/GenBank/DDBJ whole genome shotgun (WGS) entry which is preliminary data.</text>
</comment>
<feature type="signal peptide" evidence="1">
    <location>
        <begin position="1"/>
        <end position="24"/>
    </location>
</feature>
<feature type="chain" id="PRO_5045246304" evidence="1">
    <location>
        <begin position="25"/>
        <end position="99"/>
    </location>
</feature>
<sequence>MKILQSCFTLLCLPLLLYNTVASSEEHQAELDRACEQARKAKIQPLRKKHIENCVNKENKEREYCERFYRDFGARTGKKAPLFYDLPECVKAFEYKKHN</sequence>
<dbReference type="Proteomes" id="UP000690515">
    <property type="component" value="Unassembled WGS sequence"/>
</dbReference>
<protein>
    <submittedName>
        <fullName evidence="2">Uncharacterized protein</fullName>
    </submittedName>
</protein>
<name>A0ABS5ZK37_9GAMM</name>
<evidence type="ECO:0000313" key="2">
    <source>
        <dbReference type="EMBL" id="MBU2713596.1"/>
    </source>
</evidence>
<dbReference type="RefSeq" id="WP_215821881.1">
    <property type="nucleotide sequence ID" value="NZ_JAGSOY010000090.1"/>
</dbReference>
<keyword evidence="1" id="KW-0732">Signal</keyword>
<evidence type="ECO:0000313" key="3">
    <source>
        <dbReference type="Proteomes" id="UP000690515"/>
    </source>
</evidence>
<accession>A0ABS5ZK37</accession>
<reference evidence="2 3" key="1">
    <citation type="submission" date="2021-04" db="EMBL/GenBank/DDBJ databases">
        <authorList>
            <person name="Pira H."/>
            <person name="Risdian C."/>
            <person name="Wink J."/>
        </authorList>
    </citation>
    <scope>NUCLEOTIDE SEQUENCE [LARGE SCALE GENOMIC DNA]</scope>
    <source>
        <strain evidence="2 3">WH53</strain>
    </source>
</reference>